<dbReference type="OrthoDB" id="360540at2759"/>
<evidence type="ECO:0000313" key="3">
    <source>
        <dbReference type="EMBL" id="CAF3604573.1"/>
    </source>
</evidence>
<proteinExistence type="inferred from homology"/>
<gene>
    <name evidence="2" type="ORF">GPM918_LOCUS4408</name>
    <name evidence="3" type="ORF">SRO942_LOCUS4409</name>
</gene>
<dbReference type="Gene3D" id="3.40.47.10">
    <property type="match status" value="1"/>
</dbReference>
<dbReference type="PANTHER" id="PTHR15323">
    <property type="entry name" value="D123 PROTEIN"/>
    <property type="match status" value="1"/>
</dbReference>
<evidence type="ECO:0008006" key="5">
    <source>
        <dbReference type="Google" id="ProtNLM"/>
    </source>
</evidence>
<dbReference type="GO" id="GO:0005737">
    <property type="term" value="C:cytoplasm"/>
    <property type="evidence" value="ECO:0007669"/>
    <property type="project" value="TreeGrafter"/>
</dbReference>
<reference evidence="2" key="1">
    <citation type="submission" date="2021-02" db="EMBL/GenBank/DDBJ databases">
        <authorList>
            <person name="Nowell W R."/>
        </authorList>
    </citation>
    <scope>NUCLEOTIDE SEQUENCE</scope>
</reference>
<evidence type="ECO:0000313" key="2">
    <source>
        <dbReference type="EMBL" id="CAF0818310.1"/>
    </source>
</evidence>
<dbReference type="PANTHER" id="PTHR15323:SF6">
    <property type="entry name" value="CELL DIVISION CYCLE PROTEIN 123 HOMOLOG"/>
    <property type="match status" value="1"/>
</dbReference>
<dbReference type="EMBL" id="CAJOBC010000591">
    <property type="protein sequence ID" value="CAF3604573.1"/>
    <property type="molecule type" value="Genomic_DNA"/>
</dbReference>
<evidence type="ECO:0000256" key="1">
    <source>
        <dbReference type="ARBA" id="ARBA00011047"/>
    </source>
</evidence>
<dbReference type="GO" id="GO:0016746">
    <property type="term" value="F:acyltransferase activity"/>
    <property type="evidence" value="ECO:0007669"/>
    <property type="project" value="InterPro"/>
</dbReference>
<comment type="similarity">
    <text evidence="1">Belongs to the CDC123 family.</text>
</comment>
<comment type="caution">
    <text evidence="2">The sequence shown here is derived from an EMBL/GenBank/DDBJ whole genome shotgun (WGS) entry which is preliminary data.</text>
</comment>
<accession>A0A813TRK8</accession>
<dbReference type="InterPro" id="IPR009772">
    <property type="entry name" value="CDC123"/>
</dbReference>
<evidence type="ECO:0000313" key="4">
    <source>
        <dbReference type="Proteomes" id="UP000663829"/>
    </source>
</evidence>
<dbReference type="InterPro" id="IPR016039">
    <property type="entry name" value="Thiolase-like"/>
</dbReference>
<protein>
    <recommendedName>
        <fullName evidence="5">Cell division cycle protein 123 homolog</fullName>
    </recommendedName>
</protein>
<dbReference type="Proteomes" id="UP000681722">
    <property type="component" value="Unassembled WGS sequence"/>
</dbReference>
<dbReference type="Pfam" id="PF07065">
    <property type="entry name" value="D123"/>
    <property type="match status" value="1"/>
</dbReference>
<dbReference type="EMBL" id="CAJNOQ010000591">
    <property type="protein sequence ID" value="CAF0818310.1"/>
    <property type="molecule type" value="Genomic_DNA"/>
</dbReference>
<dbReference type="AlphaFoldDB" id="A0A813TRK8"/>
<sequence length="400" mass="46892">MTMSGFSKMRALTTKFNDDPVRASRPFDRLRDGFVSDMSSTFSDQLKSVRLRKTTPADFENKEQNLLCPDSETYLKLMSDTYFDKYYEQIKPWTFQSISIPLSLEYTQALHDGHQLFLKLLSASSSSTCNNIQYPQRDLYDKLTNECFEKYAPLSRLCDDIDQFKSSLRMPMFVRLSTRSPKDAGLILKERLKILYQQMMPSATTDDMNQCLIAFDEASIRLLCVSDGFDCVQLLLASERIQDDFKSTSLNLILRYFERNRRLENEFRGFIYRRKLTALTQYNESIYYPNLLINKSKILDSIIKFLNDQQVLEQLPLENCVLDFILLELEDGNYKVYICEINPLAEFAGTGLFSWLTDRSILLGKEPFEFRIRENADKDLWKKIDKKWLNMLNEFNKTCC</sequence>
<organism evidence="2 4">
    <name type="scientific">Didymodactylos carnosus</name>
    <dbReference type="NCBI Taxonomy" id="1234261"/>
    <lineage>
        <taxon>Eukaryota</taxon>
        <taxon>Metazoa</taxon>
        <taxon>Spiralia</taxon>
        <taxon>Gnathifera</taxon>
        <taxon>Rotifera</taxon>
        <taxon>Eurotatoria</taxon>
        <taxon>Bdelloidea</taxon>
        <taxon>Philodinida</taxon>
        <taxon>Philodinidae</taxon>
        <taxon>Didymodactylos</taxon>
    </lineage>
</organism>
<name>A0A813TRK8_9BILA</name>
<keyword evidence="4" id="KW-1185">Reference proteome</keyword>
<dbReference type="Proteomes" id="UP000663829">
    <property type="component" value="Unassembled WGS sequence"/>
</dbReference>